<dbReference type="InterPro" id="IPR013087">
    <property type="entry name" value="Znf_C2H2_type"/>
</dbReference>
<dbReference type="SUPFAM" id="SSF57667">
    <property type="entry name" value="beta-beta-alpha zinc fingers"/>
    <property type="match status" value="3"/>
</dbReference>
<feature type="region of interest" description="Disordered" evidence="9">
    <location>
        <begin position="166"/>
        <end position="229"/>
    </location>
</feature>
<evidence type="ECO:0000256" key="5">
    <source>
        <dbReference type="ARBA" id="ARBA00022833"/>
    </source>
</evidence>
<feature type="compositionally biased region" description="Pro residues" evidence="9">
    <location>
        <begin position="62"/>
        <end position="71"/>
    </location>
</feature>
<dbReference type="PANTHER" id="PTHR24392:SF31">
    <property type="entry name" value="C2H2-TYPE DOMAIN-CONTAINING PROTEIN"/>
    <property type="match status" value="1"/>
</dbReference>
<name>A0A8S1F9X8_9PELO</name>
<dbReference type="InterPro" id="IPR036236">
    <property type="entry name" value="Znf_C2H2_sf"/>
</dbReference>
<evidence type="ECO:0000256" key="2">
    <source>
        <dbReference type="ARBA" id="ARBA00022723"/>
    </source>
</evidence>
<feature type="region of interest" description="Disordered" evidence="9">
    <location>
        <begin position="793"/>
        <end position="836"/>
    </location>
</feature>
<feature type="compositionally biased region" description="Basic and acidic residues" evidence="9">
    <location>
        <begin position="189"/>
        <end position="204"/>
    </location>
</feature>
<evidence type="ECO:0000313" key="11">
    <source>
        <dbReference type="EMBL" id="CAB3410634.1"/>
    </source>
</evidence>
<comment type="subcellular location">
    <subcellularLocation>
        <location evidence="1">Nucleus</location>
    </subcellularLocation>
</comment>
<evidence type="ECO:0000259" key="10">
    <source>
        <dbReference type="PROSITE" id="PS50157"/>
    </source>
</evidence>
<feature type="region of interest" description="Disordered" evidence="9">
    <location>
        <begin position="848"/>
        <end position="868"/>
    </location>
</feature>
<keyword evidence="3" id="KW-0677">Repeat</keyword>
<evidence type="ECO:0000256" key="8">
    <source>
        <dbReference type="PROSITE-ProRule" id="PRU00042"/>
    </source>
</evidence>
<feature type="domain" description="C2H2-type" evidence="10">
    <location>
        <begin position="533"/>
        <end position="560"/>
    </location>
</feature>
<dbReference type="GO" id="GO:0005634">
    <property type="term" value="C:nucleus"/>
    <property type="evidence" value="ECO:0007669"/>
    <property type="project" value="UniProtKB-SubCell"/>
</dbReference>
<organism evidence="11 12">
    <name type="scientific">Caenorhabditis bovis</name>
    <dbReference type="NCBI Taxonomy" id="2654633"/>
    <lineage>
        <taxon>Eukaryota</taxon>
        <taxon>Metazoa</taxon>
        <taxon>Ecdysozoa</taxon>
        <taxon>Nematoda</taxon>
        <taxon>Chromadorea</taxon>
        <taxon>Rhabditida</taxon>
        <taxon>Rhabditina</taxon>
        <taxon>Rhabditomorpha</taxon>
        <taxon>Rhabditoidea</taxon>
        <taxon>Rhabditidae</taxon>
        <taxon>Peloderinae</taxon>
        <taxon>Caenorhabditis</taxon>
    </lineage>
</organism>
<evidence type="ECO:0000256" key="7">
    <source>
        <dbReference type="ARBA" id="ARBA00023242"/>
    </source>
</evidence>
<evidence type="ECO:0000313" key="12">
    <source>
        <dbReference type="Proteomes" id="UP000494206"/>
    </source>
</evidence>
<reference evidence="11 12" key="1">
    <citation type="submission" date="2020-04" db="EMBL/GenBank/DDBJ databases">
        <authorList>
            <person name="Laetsch R D."/>
            <person name="Stevens L."/>
            <person name="Kumar S."/>
            <person name="Blaxter L. M."/>
        </authorList>
    </citation>
    <scope>NUCLEOTIDE SEQUENCE [LARGE SCALE GENOMIC DNA]</scope>
</reference>
<dbReference type="PANTHER" id="PTHR24392">
    <property type="entry name" value="ZINC FINGER PROTEIN"/>
    <property type="match status" value="1"/>
</dbReference>
<dbReference type="SMART" id="SM00355">
    <property type="entry name" value="ZnF_C2H2"/>
    <property type="match status" value="18"/>
</dbReference>
<comment type="caution">
    <text evidence="11">The sequence shown here is derived from an EMBL/GenBank/DDBJ whole genome shotgun (WGS) entry which is preliminary data.</text>
</comment>
<dbReference type="Proteomes" id="UP000494206">
    <property type="component" value="Unassembled WGS sequence"/>
</dbReference>
<feature type="compositionally biased region" description="Polar residues" evidence="9">
    <location>
        <begin position="810"/>
        <end position="828"/>
    </location>
</feature>
<evidence type="ECO:0000256" key="3">
    <source>
        <dbReference type="ARBA" id="ARBA00022737"/>
    </source>
</evidence>
<evidence type="ECO:0000256" key="4">
    <source>
        <dbReference type="ARBA" id="ARBA00022771"/>
    </source>
</evidence>
<accession>A0A8S1F9X8</accession>
<proteinExistence type="predicted"/>
<keyword evidence="6" id="KW-0238">DNA-binding</keyword>
<dbReference type="PROSITE" id="PS00028">
    <property type="entry name" value="ZINC_FINGER_C2H2_1"/>
    <property type="match status" value="3"/>
</dbReference>
<dbReference type="EMBL" id="CADEPM010000011">
    <property type="protein sequence ID" value="CAB3410634.1"/>
    <property type="molecule type" value="Genomic_DNA"/>
</dbReference>
<dbReference type="GO" id="GO:0003677">
    <property type="term" value="F:DNA binding"/>
    <property type="evidence" value="ECO:0007669"/>
    <property type="project" value="UniProtKB-KW"/>
</dbReference>
<dbReference type="OrthoDB" id="5854920at2759"/>
<feature type="region of interest" description="Disordered" evidence="9">
    <location>
        <begin position="1"/>
        <end position="24"/>
    </location>
</feature>
<dbReference type="PROSITE" id="PS50157">
    <property type="entry name" value="ZINC_FINGER_C2H2_2"/>
    <property type="match status" value="3"/>
</dbReference>
<keyword evidence="7" id="KW-0539">Nucleus</keyword>
<dbReference type="GO" id="GO:0008270">
    <property type="term" value="F:zinc ion binding"/>
    <property type="evidence" value="ECO:0007669"/>
    <property type="project" value="UniProtKB-KW"/>
</dbReference>
<evidence type="ECO:0000256" key="6">
    <source>
        <dbReference type="ARBA" id="ARBA00023125"/>
    </source>
</evidence>
<feature type="domain" description="C2H2-type" evidence="10">
    <location>
        <begin position="652"/>
        <end position="679"/>
    </location>
</feature>
<dbReference type="Gene3D" id="3.30.160.60">
    <property type="entry name" value="Classic Zinc Finger"/>
    <property type="match status" value="7"/>
</dbReference>
<keyword evidence="12" id="KW-1185">Reference proteome</keyword>
<feature type="region of interest" description="Disordered" evidence="9">
    <location>
        <begin position="241"/>
        <end position="261"/>
    </location>
</feature>
<keyword evidence="2" id="KW-0479">Metal-binding</keyword>
<feature type="compositionally biased region" description="Low complexity" evidence="9">
    <location>
        <begin position="1"/>
        <end position="13"/>
    </location>
</feature>
<evidence type="ECO:0000256" key="1">
    <source>
        <dbReference type="ARBA" id="ARBA00004123"/>
    </source>
</evidence>
<feature type="compositionally biased region" description="Low complexity" evidence="9">
    <location>
        <begin position="172"/>
        <end position="185"/>
    </location>
</feature>
<sequence length="1213" mass="138314">MEPSSSSSASSISPTDLRRSKRNKFNLDVVAAIHGKKIKLEPLSVETEPSRNPPSQMAVASQPPPSPPPSHTSPDDGIRRSKRKSSAPTRDYFLYQMDTDEDDKGLVGEHQCKKCPARYETKSGLNNHVKLHGGEKRRFACELCDFSATTVKAGARHQRLHKHFGVVSQQNSPATSSSAVPAPEAQSAVKKEPTPPRAAKESTPAKEPTPPPAKKKKKTPTPPPLIDAPDLIAAADEPFQLNTSSDEDEPSSSGPPPLIAECDLNSRNRALMPAPAECIILKGRSSRKCSQCPFVAKSYERLVKHTAGHNMKKGYKCPKESCTYKAVHAGFLKRHYELHEGASRDDFQPWAPEYIDLTFERFEALTNKHIGLAQLNTLSVKNGFERICNIPGCKYQPITTTDLILHKLHVHKAREMQPYRRYICLECGQRFKSFWDRSIHKMKRHRRKPRKIARMFYLKELLGDVFFFKYMSESKVEIKQEPESLDDSMNSSFNSCSSKEGEELSYCDLCPYSAVTESRVKRHREKHFTVAEFKCQYCNFWVRSQEIVQQHERLHFKCEPPDETAAAQQSFTTEERVKLEIFQKGNNAVRLGDALKKWCKKSRLDRKIIDDSFIKVVVDGNKIFQCIDCPYQSKYRGDIRTHKTRHNSGQAFRCTQCTYSAQRPVSLRDHMRLHIAKHERTFQKGIRRKQLIVNNGHHIGESRRGHRLLIYCCNRCDYITSAVSCLWRHHRQHKRVPRVHVCSYCCYSSIDKDRMDEHIVVHSANGKPNGFARRVNDEGLPIPMITDYSNDLVSKKQNSPGSIAVLPNPDVQQLQERSSTPGSKSPQGGRTERSTRNKNNYYMMVNNKQQQQQQQQQVQATSKSQTPLMDLERFVHVEGQADEKKKRLKQPEKKIEEATHFAIRQYLKKEDQAEKSQKCPDCPYVSSDLTLFRLHRDMHFYNYRPRQFACCDCSFSAFTASSLQAHLQLHAPMGLPGTEGSSSRGKKAAKKTEVIPNGAKYFKCTSQNCNFKTVDANTFVEHRNEHRRALWTRLSTVMKRSGCRDDYQKPRMKFHSANKANIHCKKCQFRCVSMNAYISHVDRHGWNRIYKCRMCDYSDNTKSIVDFHETNHHISKELSLTDTHTGIKYALDHGFVVPPAIDGLAAPTPEEVMHQSGNAIKCPMCDFVAHLGPELAFHISQNHADEENAQEMVSYLQMGFAPPSNVVSSSCLT</sequence>
<evidence type="ECO:0000256" key="9">
    <source>
        <dbReference type="SAM" id="MobiDB-lite"/>
    </source>
</evidence>
<gene>
    <name evidence="11" type="ORF">CBOVIS_LOCUS12133</name>
</gene>
<feature type="compositionally biased region" description="Low complexity" evidence="9">
    <location>
        <begin position="848"/>
        <end position="859"/>
    </location>
</feature>
<keyword evidence="5" id="KW-0862">Zinc</keyword>
<dbReference type="AlphaFoldDB" id="A0A8S1F9X8"/>
<feature type="domain" description="C2H2-type" evidence="10">
    <location>
        <begin position="110"/>
        <end position="137"/>
    </location>
</feature>
<feature type="region of interest" description="Disordered" evidence="9">
    <location>
        <begin position="36"/>
        <end position="95"/>
    </location>
</feature>
<protein>
    <recommendedName>
        <fullName evidence="10">C2H2-type domain-containing protein</fullName>
    </recommendedName>
</protein>
<keyword evidence="4 8" id="KW-0863">Zinc-finger</keyword>